<feature type="domain" description="DUF306" evidence="2">
    <location>
        <begin position="29"/>
        <end position="148"/>
    </location>
</feature>
<dbReference type="InterPro" id="IPR053147">
    <property type="entry name" value="Hsp_HslJ-like"/>
</dbReference>
<dbReference type="InterPro" id="IPR005184">
    <property type="entry name" value="DUF306_Meta_HslJ"/>
</dbReference>
<feature type="signal peptide" evidence="1">
    <location>
        <begin position="1"/>
        <end position="21"/>
    </location>
</feature>
<dbReference type="Pfam" id="PF03724">
    <property type="entry name" value="META"/>
    <property type="match status" value="3"/>
</dbReference>
<feature type="domain" description="DUF306" evidence="2">
    <location>
        <begin position="171"/>
        <end position="274"/>
    </location>
</feature>
<sequence>MSALLTLTLAALTSLPAPTPAAPALATPTLGGTTWTLQTVQPAGSAPITPGARLTRPTLTLTGSGADLTLGGSTGCSPLSGAARLGTTGPLKTATLLLRGVQGGSSQNCPDAALSLREDYLTLLRATTRYDLSGDTLTLIAGKGRLTFRAPGASAPAPMNTGASMNTSLNGAWTALRLSAAGRDVPTSGLMSVTFDGPKVTLGGSVGCNALRGTGALLGSPARVTFGPVSSTRMACPPAQAKAETALLSLLRAPLTVTQAGSTLTLSGAAGTLTLTRGPQPAATPTPTPTAPDLAATYTLTRVNGAPAPATTRPVSLTFQDGRVGGVDGCNNVGAPYALRGTVSDGAVLSLTGPAFTTRMACPEAGVNLIGLLDRAPTMIVQGAAGRGQTLTLTVPATADAPAERWEFQAR</sequence>
<name>A0ABY7V102_9DEIO</name>
<feature type="domain" description="DUF306" evidence="2">
    <location>
        <begin position="295"/>
        <end position="369"/>
    </location>
</feature>
<dbReference type="PANTHER" id="PTHR35535:SF2">
    <property type="entry name" value="DUF306 DOMAIN-CONTAINING PROTEIN"/>
    <property type="match status" value="1"/>
</dbReference>
<evidence type="ECO:0000313" key="3">
    <source>
        <dbReference type="EMBL" id="WDA58849.1"/>
    </source>
</evidence>
<keyword evidence="1" id="KW-0732">Signal</keyword>
<dbReference type="Gene3D" id="2.40.128.270">
    <property type="match status" value="3"/>
</dbReference>
<dbReference type="InterPro" id="IPR038670">
    <property type="entry name" value="HslJ-like_sf"/>
</dbReference>
<organism evidence="3 4">
    <name type="scientific">Deinococcus aquaticus</name>
    <dbReference type="NCBI Taxonomy" id="328692"/>
    <lineage>
        <taxon>Bacteria</taxon>
        <taxon>Thermotogati</taxon>
        <taxon>Deinococcota</taxon>
        <taxon>Deinococci</taxon>
        <taxon>Deinococcales</taxon>
        <taxon>Deinococcaceae</taxon>
        <taxon>Deinococcus</taxon>
    </lineage>
</organism>
<reference evidence="3 4" key="1">
    <citation type="submission" date="2022-12" db="EMBL/GenBank/DDBJ databases">
        <title>Genome Sequence of Deinococcus aquaticus Type Strain PB314.</title>
        <authorList>
            <person name="Albert C."/>
            <person name="Hill J."/>
            <person name="Boren L."/>
            <person name="Scholz-Ng S."/>
            <person name="Fatema N."/>
            <person name="Grosso R."/>
            <person name="Soboslay E."/>
            <person name="Tuohy J."/>
        </authorList>
    </citation>
    <scope>NUCLEOTIDE SEQUENCE [LARGE SCALE GENOMIC DNA]</scope>
    <source>
        <strain evidence="3 4">PB-314</strain>
    </source>
</reference>
<proteinExistence type="predicted"/>
<dbReference type="RefSeq" id="WP_273989082.1">
    <property type="nucleotide sequence ID" value="NZ_BAABQT010000001.1"/>
</dbReference>
<accession>A0ABY7V102</accession>
<evidence type="ECO:0000313" key="4">
    <source>
        <dbReference type="Proteomes" id="UP001217044"/>
    </source>
</evidence>
<gene>
    <name evidence="3" type="ORF">M8445_01120</name>
</gene>
<dbReference type="Proteomes" id="UP001217044">
    <property type="component" value="Chromosome"/>
</dbReference>
<evidence type="ECO:0000256" key="1">
    <source>
        <dbReference type="SAM" id="SignalP"/>
    </source>
</evidence>
<feature type="chain" id="PRO_5045622943" evidence="1">
    <location>
        <begin position="22"/>
        <end position="411"/>
    </location>
</feature>
<protein>
    <submittedName>
        <fullName evidence="3">META domain-containing protein</fullName>
    </submittedName>
</protein>
<dbReference type="PANTHER" id="PTHR35535">
    <property type="entry name" value="HEAT SHOCK PROTEIN HSLJ"/>
    <property type="match status" value="1"/>
</dbReference>
<dbReference type="EMBL" id="CP115165">
    <property type="protein sequence ID" value="WDA58849.1"/>
    <property type="molecule type" value="Genomic_DNA"/>
</dbReference>
<keyword evidence="4" id="KW-1185">Reference proteome</keyword>
<evidence type="ECO:0000259" key="2">
    <source>
        <dbReference type="Pfam" id="PF03724"/>
    </source>
</evidence>